<dbReference type="PROSITE" id="PS51257">
    <property type="entry name" value="PROKAR_LIPOPROTEIN"/>
    <property type="match status" value="1"/>
</dbReference>
<gene>
    <name evidence="3" type="ORF">GCM10010470_16010</name>
</gene>
<keyword evidence="2" id="KW-0732">Signal</keyword>
<reference evidence="3 4" key="1">
    <citation type="journal article" date="2019" name="Int. J. Syst. Evol. Microbiol.">
        <title>The Global Catalogue of Microorganisms (GCM) 10K type strain sequencing project: providing services to taxonomists for standard genome sequencing and annotation.</title>
        <authorList>
            <consortium name="The Broad Institute Genomics Platform"/>
            <consortium name="The Broad Institute Genome Sequencing Center for Infectious Disease"/>
            <person name="Wu L."/>
            <person name="Ma J."/>
        </authorList>
    </citation>
    <scope>NUCLEOTIDE SEQUENCE [LARGE SCALE GENOMIC DNA]</scope>
    <source>
        <strain evidence="3 4">JCM 9383</strain>
    </source>
</reference>
<proteinExistence type="predicted"/>
<dbReference type="PROSITE" id="PS51318">
    <property type="entry name" value="TAT"/>
    <property type="match status" value="1"/>
</dbReference>
<evidence type="ECO:0000256" key="1">
    <source>
        <dbReference type="SAM" id="MobiDB-lite"/>
    </source>
</evidence>
<name>A0ABN3V914_9PSEU</name>
<dbReference type="EMBL" id="BAAAUX010000008">
    <property type="protein sequence ID" value="GAA2782819.1"/>
    <property type="molecule type" value="Genomic_DNA"/>
</dbReference>
<evidence type="ECO:0000313" key="4">
    <source>
        <dbReference type="Proteomes" id="UP001500979"/>
    </source>
</evidence>
<dbReference type="RefSeq" id="WP_344678826.1">
    <property type="nucleotide sequence ID" value="NZ_BAAAUX010000008.1"/>
</dbReference>
<feature type="signal peptide" evidence="2">
    <location>
        <begin position="1"/>
        <end position="28"/>
    </location>
</feature>
<evidence type="ECO:0000313" key="3">
    <source>
        <dbReference type="EMBL" id="GAA2782819.1"/>
    </source>
</evidence>
<keyword evidence="4" id="KW-1185">Reference proteome</keyword>
<organism evidence="3 4">
    <name type="scientific">Saccharopolyspora taberi</name>
    <dbReference type="NCBI Taxonomy" id="60895"/>
    <lineage>
        <taxon>Bacteria</taxon>
        <taxon>Bacillati</taxon>
        <taxon>Actinomycetota</taxon>
        <taxon>Actinomycetes</taxon>
        <taxon>Pseudonocardiales</taxon>
        <taxon>Pseudonocardiaceae</taxon>
        <taxon>Saccharopolyspora</taxon>
    </lineage>
</organism>
<feature type="region of interest" description="Disordered" evidence="1">
    <location>
        <begin position="86"/>
        <end position="126"/>
    </location>
</feature>
<dbReference type="Proteomes" id="UP001500979">
    <property type="component" value="Unassembled WGS sequence"/>
</dbReference>
<evidence type="ECO:0000256" key="2">
    <source>
        <dbReference type="SAM" id="SignalP"/>
    </source>
</evidence>
<comment type="caution">
    <text evidence="3">The sequence shown here is derived from an EMBL/GenBank/DDBJ whole genome shotgun (WGS) entry which is preliminary data.</text>
</comment>
<accession>A0ABN3V914</accession>
<feature type="compositionally biased region" description="Pro residues" evidence="1">
    <location>
        <begin position="94"/>
        <end position="110"/>
    </location>
</feature>
<sequence length="163" mass="16549">MESPSRTRHAFGRRAALRLFALAPVAAALTTACAPREAEPDVLLEVARAAKADAALAEAVGRAHAGLAEAAGEVATVRKAHAQALQQEIDRVNPPDPEAPPSVPEAPPAQAPSSSDQATEQLRAAARAAQQQAAALVPSLPPYRAGLAGSVSAGCACLLEVLS</sequence>
<dbReference type="InterPro" id="IPR006311">
    <property type="entry name" value="TAT_signal"/>
</dbReference>
<protein>
    <submittedName>
        <fullName evidence="3">Tat pathway signal protein</fullName>
    </submittedName>
</protein>
<feature type="compositionally biased region" description="Low complexity" evidence="1">
    <location>
        <begin position="111"/>
        <end position="126"/>
    </location>
</feature>
<feature type="chain" id="PRO_5045904096" evidence="2">
    <location>
        <begin position="29"/>
        <end position="163"/>
    </location>
</feature>